<evidence type="ECO:0000313" key="2">
    <source>
        <dbReference type="Proteomes" id="UP000239899"/>
    </source>
</evidence>
<keyword evidence="2" id="KW-1185">Reference proteome</keyword>
<comment type="caution">
    <text evidence="1">The sequence shown here is derived from an EMBL/GenBank/DDBJ whole genome shotgun (WGS) entry which is preliminary data.</text>
</comment>
<organism evidence="1 2">
    <name type="scientific">Chlorella sorokiniana</name>
    <name type="common">Freshwater green alga</name>
    <dbReference type="NCBI Taxonomy" id="3076"/>
    <lineage>
        <taxon>Eukaryota</taxon>
        <taxon>Viridiplantae</taxon>
        <taxon>Chlorophyta</taxon>
        <taxon>core chlorophytes</taxon>
        <taxon>Trebouxiophyceae</taxon>
        <taxon>Chlorellales</taxon>
        <taxon>Chlorellaceae</taxon>
        <taxon>Chlorella clade</taxon>
        <taxon>Chlorella</taxon>
    </lineage>
</organism>
<name>A0A2P6TGI4_CHLSO</name>
<evidence type="ECO:0000313" key="1">
    <source>
        <dbReference type="EMBL" id="PRW33228.1"/>
    </source>
</evidence>
<protein>
    <submittedName>
        <fullName evidence="1">Uncharacterized protein</fullName>
    </submittedName>
</protein>
<accession>A0A2P6TGI4</accession>
<reference evidence="1 2" key="1">
    <citation type="journal article" date="2018" name="Plant J.">
        <title>Genome sequences of Chlorella sorokiniana UTEX 1602 and Micractinium conductrix SAG 241.80: implications to maltose excretion by a green alga.</title>
        <authorList>
            <person name="Arriola M.B."/>
            <person name="Velmurugan N."/>
            <person name="Zhang Y."/>
            <person name="Plunkett M.H."/>
            <person name="Hondzo H."/>
            <person name="Barney B.M."/>
        </authorList>
    </citation>
    <scope>NUCLEOTIDE SEQUENCE [LARGE SCALE GENOMIC DNA]</scope>
    <source>
        <strain evidence="2">UTEX 1602</strain>
    </source>
</reference>
<dbReference type="EMBL" id="LHPG02000017">
    <property type="protein sequence ID" value="PRW33228.1"/>
    <property type="molecule type" value="Genomic_DNA"/>
</dbReference>
<gene>
    <name evidence="1" type="ORF">C2E21_7755</name>
</gene>
<sequence length="161" mass="17180">MGEEAARQVAADLAVWRPDVVFHCAESINAAAEHVYRVTRAVAEAVYKRTTARSYVAVELQSKDNKKKREQLERLLTRFDVPRDGSKAALMHMLLAAGGSADEAYAVGCKFGSLQGLLEAVERDGASSTQAAMARLPLPASTRLVGQAAAEKVVQLVAPGG</sequence>
<proteinExistence type="predicted"/>
<dbReference type="AlphaFoldDB" id="A0A2P6TGI4"/>
<dbReference type="Proteomes" id="UP000239899">
    <property type="component" value="Unassembled WGS sequence"/>
</dbReference>
<dbReference type="OrthoDB" id="10385165at2759"/>